<keyword evidence="4" id="KW-0862">Zinc</keyword>
<dbReference type="AlphaFoldDB" id="K9VX80"/>
<dbReference type="GO" id="GO:0003677">
    <property type="term" value="F:DNA binding"/>
    <property type="evidence" value="ECO:0007669"/>
    <property type="project" value="UniProtKB-KW"/>
</dbReference>
<evidence type="ECO:0000256" key="3">
    <source>
        <dbReference type="ARBA" id="ARBA00022723"/>
    </source>
</evidence>
<evidence type="ECO:0000313" key="11">
    <source>
        <dbReference type="Proteomes" id="UP000010472"/>
    </source>
</evidence>
<evidence type="ECO:0000256" key="4">
    <source>
        <dbReference type="ARBA" id="ARBA00022833"/>
    </source>
</evidence>
<protein>
    <submittedName>
        <fullName evidence="10">Transposase IS891/IS1136/IS1341 family</fullName>
    </submittedName>
</protein>
<dbReference type="Pfam" id="PF12323">
    <property type="entry name" value="HTH_OrfB_IS605"/>
    <property type="match status" value="1"/>
</dbReference>
<keyword evidence="2" id="KW-0815">Transposition</keyword>
<dbReference type="NCBIfam" id="NF040570">
    <property type="entry name" value="guided_TnpB"/>
    <property type="match status" value="1"/>
</dbReference>
<dbReference type="InterPro" id="IPR021027">
    <property type="entry name" value="Transposase_put_HTH"/>
</dbReference>
<dbReference type="EMBL" id="CP003620">
    <property type="protein sequence ID" value="AFZ12107.1"/>
    <property type="molecule type" value="Genomic_DNA"/>
</dbReference>
<keyword evidence="3" id="KW-0479">Metal-binding</keyword>
<name>K9VX80_9CYAN</name>
<dbReference type="Pfam" id="PF01385">
    <property type="entry name" value="OrfB_IS605"/>
    <property type="match status" value="1"/>
</dbReference>
<dbReference type="KEGG" id="cep:Cri9333_1206"/>
<sequence length="446" mass="50642">MLSTRRTTFRLYPNQAQTAKLFEWRRLHGWLYNQALSDRQISYKRDKKSVSYYDQQRAVKVIRQVLPEFKELGSHALQATVKRVDFAYNRFFQGLGGYPRFKSLRHYSGWTYPCNSGWKAHTTGVNGYLDISNLGHIQMRGKARTWGNPTTLTIVYRNGKWYASITVACDVQRETGNGLIGLDFGCNVAVMGAVHLGDGEYEELPIDNPRHLKQVQTKIKLANRQKRRKRAPNYKKHIKASKEWKKAQRKVSKLVRKVANQRQDFIHKVAAQIVSSNSMVATEKLNLKNMTKKAKKGSKRKAQKTGLNRSILDVGMGMLRSAIEYKVNEAGGIFVEVPTKKVKPSQRCPKCDHVKPKTLSERIHKCENCSYTCDRDFASGQVCAEYLRTGLGTSLDNHGCSTSISNPKAVKSCGGMKQVGQKKCQKLLPNQRFGRSSSSKLIYNLV</sequence>
<evidence type="ECO:0000259" key="9">
    <source>
        <dbReference type="Pfam" id="PF12323"/>
    </source>
</evidence>
<proteinExistence type="inferred from homology"/>
<evidence type="ECO:0000256" key="5">
    <source>
        <dbReference type="ARBA" id="ARBA00023125"/>
    </source>
</evidence>
<evidence type="ECO:0000256" key="6">
    <source>
        <dbReference type="ARBA" id="ARBA00023172"/>
    </source>
</evidence>
<accession>K9VX80</accession>
<dbReference type="RefSeq" id="WP_015202229.1">
    <property type="nucleotide sequence ID" value="NC_019753.1"/>
</dbReference>
<organism evidence="10 11">
    <name type="scientific">Crinalium epipsammum PCC 9333</name>
    <dbReference type="NCBI Taxonomy" id="1173022"/>
    <lineage>
        <taxon>Bacteria</taxon>
        <taxon>Bacillati</taxon>
        <taxon>Cyanobacteriota</taxon>
        <taxon>Cyanophyceae</taxon>
        <taxon>Gomontiellales</taxon>
        <taxon>Gomontiellaceae</taxon>
        <taxon>Crinalium</taxon>
    </lineage>
</organism>
<feature type="domain" description="Cas12f1-like TNB" evidence="8">
    <location>
        <begin position="317"/>
        <end position="377"/>
    </location>
</feature>
<dbReference type="PATRIC" id="fig|1173022.3.peg.1306"/>
<dbReference type="GO" id="GO:0032196">
    <property type="term" value="P:transposition"/>
    <property type="evidence" value="ECO:0007669"/>
    <property type="project" value="UniProtKB-KW"/>
</dbReference>
<keyword evidence="6" id="KW-0233">DNA recombination</keyword>
<keyword evidence="5" id="KW-0238">DNA-binding</keyword>
<dbReference type="eggNOG" id="COG0675">
    <property type="taxonomic scope" value="Bacteria"/>
</dbReference>
<dbReference type="InterPro" id="IPR001959">
    <property type="entry name" value="Transposase"/>
</dbReference>
<dbReference type="GO" id="GO:0006310">
    <property type="term" value="P:DNA recombination"/>
    <property type="evidence" value="ECO:0007669"/>
    <property type="project" value="UniProtKB-KW"/>
</dbReference>
<dbReference type="InterPro" id="IPR010095">
    <property type="entry name" value="Cas12f1-like_TNB"/>
</dbReference>
<dbReference type="Pfam" id="PF07282">
    <property type="entry name" value="Cas12f1-like_TNB"/>
    <property type="match status" value="1"/>
</dbReference>
<dbReference type="STRING" id="1173022.Cri9333_1206"/>
<reference evidence="10 11" key="1">
    <citation type="submission" date="2012-06" db="EMBL/GenBank/DDBJ databases">
        <title>Finished chromosome of genome of Crinalium epipsammum PCC 9333.</title>
        <authorList>
            <consortium name="US DOE Joint Genome Institute"/>
            <person name="Gugger M."/>
            <person name="Coursin T."/>
            <person name="Rippka R."/>
            <person name="Tandeau De Marsac N."/>
            <person name="Huntemann M."/>
            <person name="Wei C.-L."/>
            <person name="Han J."/>
            <person name="Detter J.C."/>
            <person name="Han C."/>
            <person name="Tapia R."/>
            <person name="Davenport K."/>
            <person name="Daligault H."/>
            <person name="Erkkila T."/>
            <person name="Gu W."/>
            <person name="Munk A.C.C."/>
            <person name="Teshima H."/>
            <person name="Xu Y."/>
            <person name="Chain P."/>
            <person name="Chen A."/>
            <person name="Krypides N."/>
            <person name="Mavromatis K."/>
            <person name="Markowitz V."/>
            <person name="Szeto E."/>
            <person name="Ivanova N."/>
            <person name="Mikhailova N."/>
            <person name="Ovchinnikova G."/>
            <person name="Pagani I."/>
            <person name="Pati A."/>
            <person name="Goodwin L."/>
            <person name="Peters L."/>
            <person name="Pitluck S."/>
            <person name="Woyke T."/>
            <person name="Kerfeld C."/>
        </authorList>
    </citation>
    <scope>NUCLEOTIDE SEQUENCE [LARGE SCALE GENOMIC DNA]</scope>
    <source>
        <strain evidence="10 11">PCC 9333</strain>
    </source>
</reference>
<feature type="domain" description="Probable transposase IS891/IS1136/IS1341" evidence="7">
    <location>
        <begin position="171"/>
        <end position="292"/>
    </location>
</feature>
<evidence type="ECO:0000256" key="1">
    <source>
        <dbReference type="ARBA" id="ARBA00008761"/>
    </source>
</evidence>
<dbReference type="OrthoDB" id="443538at2"/>
<feature type="domain" description="Transposase putative helix-turn-helix" evidence="9">
    <location>
        <begin position="1"/>
        <end position="48"/>
    </location>
</feature>
<evidence type="ECO:0000259" key="8">
    <source>
        <dbReference type="Pfam" id="PF07282"/>
    </source>
</evidence>
<dbReference type="HOGENOM" id="CLU_032903_0_1_3"/>
<evidence type="ECO:0000259" key="7">
    <source>
        <dbReference type="Pfam" id="PF01385"/>
    </source>
</evidence>
<evidence type="ECO:0000313" key="10">
    <source>
        <dbReference type="EMBL" id="AFZ12107.1"/>
    </source>
</evidence>
<gene>
    <name evidence="10" type="ORF">Cri9333_1206</name>
</gene>
<dbReference type="GO" id="GO:0046872">
    <property type="term" value="F:metal ion binding"/>
    <property type="evidence" value="ECO:0007669"/>
    <property type="project" value="UniProtKB-KW"/>
</dbReference>
<evidence type="ECO:0000256" key="2">
    <source>
        <dbReference type="ARBA" id="ARBA00022578"/>
    </source>
</evidence>
<dbReference type="Proteomes" id="UP000010472">
    <property type="component" value="Chromosome"/>
</dbReference>
<comment type="similarity">
    <text evidence="1">In the C-terminal section; belongs to the transposase 35 family.</text>
</comment>
<keyword evidence="11" id="KW-1185">Reference proteome</keyword>